<feature type="compositionally biased region" description="Basic and acidic residues" evidence="1">
    <location>
        <begin position="32"/>
        <end position="59"/>
    </location>
</feature>
<protein>
    <submittedName>
        <fullName evidence="2">Uncharacterized protein</fullName>
    </submittedName>
</protein>
<feature type="region of interest" description="Disordered" evidence="1">
    <location>
        <begin position="13"/>
        <end position="122"/>
    </location>
</feature>
<sequence length="122" mass="13130">MGLGQLLIGALGSSAAKHASQLHPSKFLPIDDDLKSGEKLDEEKEQHEERAKVHDDQDKPASSSKNVARASKVPGYLKSTEASQRRSIGGSTMRQTLPSNATRSASESPTKTRTKTPKPGKH</sequence>
<dbReference type="VEuPathDB" id="FungiDB:CH63R_07305"/>
<feature type="compositionally biased region" description="Polar residues" evidence="1">
    <location>
        <begin position="80"/>
        <end position="108"/>
    </location>
</feature>
<evidence type="ECO:0000256" key="1">
    <source>
        <dbReference type="SAM" id="MobiDB-lite"/>
    </source>
</evidence>
<organism evidence="2 3">
    <name type="scientific">Colletotrichum higginsianum (strain IMI 349063)</name>
    <name type="common">Crucifer anthracnose fungus</name>
    <dbReference type="NCBI Taxonomy" id="759273"/>
    <lineage>
        <taxon>Eukaryota</taxon>
        <taxon>Fungi</taxon>
        <taxon>Dikarya</taxon>
        <taxon>Ascomycota</taxon>
        <taxon>Pezizomycotina</taxon>
        <taxon>Sordariomycetes</taxon>
        <taxon>Hypocreomycetidae</taxon>
        <taxon>Glomerellales</taxon>
        <taxon>Glomerellaceae</taxon>
        <taxon>Colletotrichum</taxon>
        <taxon>Colletotrichum destructivum species complex</taxon>
    </lineage>
</organism>
<reference evidence="3" key="1">
    <citation type="journal article" date="2017" name="BMC Genomics">
        <title>Gapless genome assembly of Colletotrichum higginsianum reveals chromosome structure and association of transposable elements with secondary metabolite gene clusters.</title>
        <authorList>
            <person name="Dallery J.-F."/>
            <person name="Lapalu N."/>
            <person name="Zampounis A."/>
            <person name="Pigne S."/>
            <person name="Luyten I."/>
            <person name="Amselem J."/>
            <person name="Wittenberg A.H.J."/>
            <person name="Zhou S."/>
            <person name="de Queiroz M.V."/>
            <person name="Robin G.P."/>
            <person name="Auger A."/>
            <person name="Hainaut M."/>
            <person name="Henrissat B."/>
            <person name="Kim K.-T."/>
            <person name="Lee Y.-H."/>
            <person name="Lespinet O."/>
            <person name="Schwartz D.C."/>
            <person name="Thon M.R."/>
            <person name="O'Connell R.J."/>
        </authorList>
    </citation>
    <scope>NUCLEOTIDE SEQUENCE [LARGE SCALE GENOMIC DNA]</scope>
    <source>
        <strain evidence="3">IMI 349063</strain>
    </source>
</reference>
<keyword evidence="3" id="KW-1185">Reference proteome</keyword>
<dbReference type="Proteomes" id="UP000092177">
    <property type="component" value="Chromosome 5"/>
</dbReference>
<evidence type="ECO:0000313" key="2">
    <source>
        <dbReference type="EMBL" id="OBR08540.1"/>
    </source>
</evidence>
<dbReference type="RefSeq" id="XP_018157058.1">
    <property type="nucleotide sequence ID" value="XM_018302280.1"/>
</dbReference>
<name>A0A1B7Y972_COLHI</name>
<dbReference type="KEGG" id="chig:CH63R_07305"/>
<accession>A0A1B7Y972</accession>
<dbReference type="AlphaFoldDB" id="A0A1B7Y972"/>
<dbReference type="GeneID" id="28866387"/>
<comment type="caution">
    <text evidence="2">The sequence shown here is derived from an EMBL/GenBank/DDBJ whole genome shotgun (WGS) entry which is preliminary data.</text>
</comment>
<proteinExistence type="predicted"/>
<feature type="compositionally biased region" description="Basic residues" evidence="1">
    <location>
        <begin position="112"/>
        <end position="122"/>
    </location>
</feature>
<evidence type="ECO:0000313" key="3">
    <source>
        <dbReference type="Proteomes" id="UP000092177"/>
    </source>
</evidence>
<dbReference type="EMBL" id="LTAN01000005">
    <property type="protein sequence ID" value="OBR08540.1"/>
    <property type="molecule type" value="Genomic_DNA"/>
</dbReference>
<gene>
    <name evidence="2" type="ORF">CH63R_07305</name>
</gene>